<proteinExistence type="predicted"/>
<keyword evidence="1" id="KW-0472">Membrane</keyword>
<evidence type="ECO:0000256" key="1">
    <source>
        <dbReference type="SAM" id="Phobius"/>
    </source>
</evidence>
<evidence type="ECO:0000313" key="2">
    <source>
        <dbReference type="EMBL" id="PIY89229.1"/>
    </source>
</evidence>
<evidence type="ECO:0000313" key="3">
    <source>
        <dbReference type="Proteomes" id="UP000230767"/>
    </source>
</evidence>
<organism evidence="2 3">
    <name type="scientific">Candidatus Nealsonbacteria bacterium CG_4_10_14_0_8_um_filter_37_14</name>
    <dbReference type="NCBI Taxonomy" id="1974684"/>
    <lineage>
        <taxon>Bacteria</taxon>
        <taxon>Candidatus Nealsoniibacteriota</taxon>
    </lineage>
</organism>
<dbReference type="Proteomes" id="UP000230767">
    <property type="component" value="Unassembled WGS sequence"/>
</dbReference>
<accession>A0A2M7R715</accession>
<comment type="caution">
    <text evidence="2">The sequence shown here is derived from an EMBL/GenBank/DDBJ whole genome shotgun (WGS) entry which is preliminary data.</text>
</comment>
<name>A0A2M7R715_9BACT</name>
<gene>
    <name evidence="2" type="ORF">COY73_01565</name>
</gene>
<sequence length="223" mass="25807">MTLSSTEKVNHQNGFMRISLLVVVTLVIAIITVISYGVLEYQKISGTIAKAEQLTEEKNYDKAIEELELVQERWIIKKLGIKRQEIAEKLEENKQLLKEQINYKNGVEKIREKDWEGAKELFLSVSEKSLFYPDAINKIEVLDEILGCEYRKGEYKMRIFDSQGRVTGIVDGELKEEIPGSMLMYNEEDKTYTAVIFDPRDTYTYEFYAVKAGNYQFTLVSVV</sequence>
<protein>
    <submittedName>
        <fullName evidence="2">Uncharacterized protein</fullName>
    </submittedName>
</protein>
<feature type="transmembrane region" description="Helical" evidence="1">
    <location>
        <begin position="20"/>
        <end position="39"/>
    </location>
</feature>
<reference evidence="3" key="1">
    <citation type="submission" date="2017-09" db="EMBL/GenBank/DDBJ databases">
        <title>Depth-based differentiation of microbial function through sediment-hosted aquifers and enrichment of novel symbionts in the deep terrestrial subsurface.</title>
        <authorList>
            <person name="Probst A.J."/>
            <person name="Ladd B."/>
            <person name="Jarett J.K."/>
            <person name="Geller-Mcgrath D.E."/>
            <person name="Sieber C.M.K."/>
            <person name="Emerson J.B."/>
            <person name="Anantharaman K."/>
            <person name="Thomas B.C."/>
            <person name="Malmstrom R."/>
            <person name="Stieglmeier M."/>
            <person name="Klingl A."/>
            <person name="Woyke T."/>
            <person name="Ryan C.M."/>
            <person name="Banfield J.F."/>
        </authorList>
    </citation>
    <scope>NUCLEOTIDE SEQUENCE [LARGE SCALE GENOMIC DNA]</scope>
</reference>
<keyword evidence="1" id="KW-1133">Transmembrane helix</keyword>
<dbReference type="EMBL" id="PFLW01000041">
    <property type="protein sequence ID" value="PIY89229.1"/>
    <property type="molecule type" value="Genomic_DNA"/>
</dbReference>
<dbReference type="AlphaFoldDB" id="A0A2M7R715"/>
<keyword evidence="1" id="KW-0812">Transmembrane</keyword>